<sequence>MQTPKFTIGDKVFAKVRGYTPWPAKVEGVVDGTSNKVVKYNVYFYGTKQMAVCKEEDLFPYSENKELLGKPKKNKGFNDSILEIDSELNSSSNSIVIPEIDDSQSVYDSPSERKVVKIKSTPVSFRKFPERKNKTSVQKSHKQRNEQKNKSLRSLKTESRIVDIDFQIQCSLCLNKADPDTCLKHLDELSALEFNLLIIKKNPEIVRTLQKLQIYVGNIGCWNMTNEEAEIFTSKARIIQQKSKIIYDKIQSLFSIPFGKTFTEVFEEELNKFRSCTVNMAHEDFYCLTKDPTDFCE</sequence>
<dbReference type="SUPFAM" id="SSF140576">
    <property type="entry name" value="HIV integrase-binding domain"/>
    <property type="match status" value="1"/>
</dbReference>
<feature type="region of interest" description="Disordered" evidence="5">
    <location>
        <begin position="129"/>
        <end position="153"/>
    </location>
</feature>
<evidence type="ECO:0000256" key="1">
    <source>
        <dbReference type="ARBA" id="ARBA00004123"/>
    </source>
</evidence>
<dbReference type="Gene3D" id="2.30.30.140">
    <property type="match status" value="1"/>
</dbReference>
<dbReference type="EMBL" id="GEBQ01001301">
    <property type="protein sequence ID" value="JAT38676.1"/>
    <property type="molecule type" value="Transcribed_RNA"/>
</dbReference>
<evidence type="ECO:0000259" key="6">
    <source>
        <dbReference type="PROSITE" id="PS50812"/>
    </source>
</evidence>
<accession>A0A1B6MRZ3</accession>
<dbReference type="InterPro" id="IPR035441">
    <property type="entry name" value="TFIIS/LEDGF_dom_sf"/>
</dbReference>
<dbReference type="PANTHER" id="PTHR12550:SF70">
    <property type="entry name" value="JIL-1 ANCHORING AND STABILIZING PROTEIN, ISOFORM A"/>
    <property type="match status" value="1"/>
</dbReference>
<evidence type="ECO:0000256" key="5">
    <source>
        <dbReference type="SAM" id="MobiDB-lite"/>
    </source>
</evidence>
<evidence type="ECO:0000313" key="7">
    <source>
        <dbReference type="EMBL" id="JAT38676.1"/>
    </source>
</evidence>
<organism evidence="7">
    <name type="scientific">Graphocephala atropunctata</name>
    <dbReference type="NCBI Taxonomy" id="36148"/>
    <lineage>
        <taxon>Eukaryota</taxon>
        <taxon>Metazoa</taxon>
        <taxon>Ecdysozoa</taxon>
        <taxon>Arthropoda</taxon>
        <taxon>Hexapoda</taxon>
        <taxon>Insecta</taxon>
        <taxon>Pterygota</taxon>
        <taxon>Neoptera</taxon>
        <taxon>Paraneoptera</taxon>
        <taxon>Hemiptera</taxon>
        <taxon>Auchenorrhyncha</taxon>
        <taxon>Membracoidea</taxon>
        <taxon>Cicadellidae</taxon>
        <taxon>Cicadellinae</taxon>
        <taxon>Cicadellini</taxon>
        <taxon>Graphocephala</taxon>
    </lineage>
</organism>
<comment type="subcellular location">
    <subcellularLocation>
        <location evidence="1">Nucleus</location>
    </subcellularLocation>
</comment>
<evidence type="ECO:0000256" key="3">
    <source>
        <dbReference type="ARBA" id="ARBA00023054"/>
    </source>
</evidence>
<dbReference type="CDD" id="cd05834">
    <property type="entry name" value="PWWP_HRP"/>
    <property type="match status" value="1"/>
</dbReference>
<feature type="compositionally biased region" description="Basic and acidic residues" evidence="5">
    <location>
        <begin position="143"/>
        <end position="153"/>
    </location>
</feature>
<dbReference type="AlphaFoldDB" id="A0A1B6MRZ3"/>
<comment type="similarity">
    <text evidence="2">Belongs to the HDGF family.</text>
</comment>
<name>A0A1B6MRZ3_9HEMI</name>
<dbReference type="PROSITE" id="PS50812">
    <property type="entry name" value="PWWP"/>
    <property type="match status" value="1"/>
</dbReference>
<dbReference type="InterPro" id="IPR036218">
    <property type="entry name" value="HIVI-bd_sf"/>
</dbReference>
<dbReference type="Gene3D" id="1.20.930.10">
    <property type="entry name" value="Conserved domain common to transcription factors TFIIS, elongin A, CRSP70"/>
    <property type="match status" value="1"/>
</dbReference>
<dbReference type="InterPro" id="IPR021567">
    <property type="entry name" value="LEDGF_IBD"/>
</dbReference>
<dbReference type="Pfam" id="PF11467">
    <property type="entry name" value="LEDGF"/>
    <property type="match status" value="1"/>
</dbReference>
<evidence type="ECO:0000256" key="4">
    <source>
        <dbReference type="ARBA" id="ARBA00023242"/>
    </source>
</evidence>
<keyword evidence="3" id="KW-0175">Coiled coil</keyword>
<dbReference type="SMART" id="SM00293">
    <property type="entry name" value="PWWP"/>
    <property type="match status" value="1"/>
</dbReference>
<dbReference type="Pfam" id="PF00855">
    <property type="entry name" value="PWWP"/>
    <property type="match status" value="1"/>
</dbReference>
<dbReference type="SUPFAM" id="SSF63748">
    <property type="entry name" value="Tudor/PWWP/MBT"/>
    <property type="match status" value="1"/>
</dbReference>
<protein>
    <recommendedName>
        <fullName evidence="6">PWWP domain-containing protein</fullName>
    </recommendedName>
</protein>
<dbReference type="GO" id="GO:0005634">
    <property type="term" value="C:nucleus"/>
    <property type="evidence" value="ECO:0007669"/>
    <property type="project" value="UniProtKB-SubCell"/>
</dbReference>
<proteinExistence type="inferred from homology"/>
<gene>
    <name evidence="7" type="ORF">g.7770</name>
</gene>
<dbReference type="InterPro" id="IPR000313">
    <property type="entry name" value="PWWP_dom"/>
</dbReference>
<feature type="domain" description="PWWP" evidence="6">
    <location>
        <begin position="8"/>
        <end position="64"/>
    </location>
</feature>
<reference evidence="7" key="1">
    <citation type="submission" date="2015-11" db="EMBL/GenBank/DDBJ databases">
        <title>De novo transcriptome assembly of four potential Pierce s Disease insect vectors from Arizona vineyards.</title>
        <authorList>
            <person name="Tassone E.E."/>
        </authorList>
    </citation>
    <scope>NUCLEOTIDE SEQUENCE</scope>
</reference>
<evidence type="ECO:0000256" key="2">
    <source>
        <dbReference type="ARBA" id="ARBA00005309"/>
    </source>
</evidence>
<keyword evidence="4" id="KW-0539">Nucleus</keyword>
<dbReference type="PANTHER" id="PTHR12550">
    <property type="entry name" value="HEPATOMA-DERIVED GROWTH FACTOR-RELATED"/>
    <property type="match status" value="1"/>
</dbReference>